<dbReference type="Pfam" id="PF01323">
    <property type="entry name" value="DSBA"/>
    <property type="match status" value="1"/>
</dbReference>
<reference evidence="2" key="2">
    <citation type="submission" date="2025-09" db="UniProtKB">
        <authorList>
            <consortium name="Ensembl"/>
        </authorList>
    </citation>
    <scope>IDENTIFICATION</scope>
</reference>
<dbReference type="InterPro" id="IPR001853">
    <property type="entry name" value="DSBA-like_thioredoxin_dom"/>
</dbReference>
<dbReference type="GO" id="GO:0005739">
    <property type="term" value="C:mitochondrion"/>
    <property type="evidence" value="ECO:0007669"/>
    <property type="project" value="TreeGrafter"/>
</dbReference>
<dbReference type="PANTHER" id="PTHR42943">
    <property type="entry name" value="GLUTATHIONE S-TRANSFERASE KAPPA"/>
    <property type="match status" value="1"/>
</dbReference>
<name>A0A671QQ72_9TELE</name>
<evidence type="ECO:0000259" key="1">
    <source>
        <dbReference type="Pfam" id="PF01323"/>
    </source>
</evidence>
<evidence type="ECO:0000313" key="2">
    <source>
        <dbReference type="Ensembl" id="ENSSANP00000073261.1"/>
    </source>
</evidence>
<dbReference type="GO" id="GO:0006749">
    <property type="term" value="P:glutathione metabolic process"/>
    <property type="evidence" value="ECO:0007669"/>
    <property type="project" value="TreeGrafter"/>
</dbReference>
<reference evidence="2" key="1">
    <citation type="submission" date="2025-08" db="UniProtKB">
        <authorList>
            <consortium name="Ensembl"/>
        </authorList>
    </citation>
    <scope>IDENTIFICATION</scope>
</reference>
<evidence type="ECO:0000313" key="3">
    <source>
        <dbReference type="Proteomes" id="UP000472260"/>
    </source>
</evidence>
<dbReference type="SUPFAM" id="SSF52833">
    <property type="entry name" value="Thioredoxin-like"/>
    <property type="match status" value="1"/>
</dbReference>
<feature type="domain" description="DSBA-like thioredoxin" evidence="1">
    <location>
        <begin position="45"/>
        <end position="146"/>
    </location>
</feature>
<dbReference type="PANTHER" id="PTHR42943:SF2">
    <property type="entry name" value="GLUTATHIONE S-TRANSFERASE KAPPA 1"/>
    <property type="match status" value="1"/>
</dbReference>
<dbReference type="Ensembl" id="ENSSANT00000077890.1">
    <property type="protein sequence ID" value="ENSSANP00000073261.1"/>
    <property type="gene ID" value="ENSSANG00000036549.1"/>
</dbReference>
<dbReference type="InterPro" id="IPR051924">
    <property type="entry name" value="GST_Kappa/NadH"/>
</dbReference>
<dbReference type="GO" id="GO:0004602">
    <property type="term" value="F:glutathione peroxidase activity"/>
    <property type="evidence" value="ECO:0007669"/>
    <property type="project" value="TreeGrafter"/>
</dbReference>
<dbReference type="Proteomes" id="UP000472260">
    <property type="component" value="Unassembled WGS sequence"/>
</dbReference>
<dbReference type="GO" id="GO:0005777">
    <property type="term" value="C:peroxisome"/>
    <property type="evidence" value="ECO:0007669"/>
    <property type="project" value="TreeGrafter"/>
</dbReference>
<sequence>MSHDSIFCPMKSAFFINFRAYNCLQKNLSHLHWKVKKSYIIKFLLFLGNRPPGMVPNKFNYMTTDLKRLSKYFGVHLSPPSNVFEAMFEKAVAEKKTEGDVLVEGVSRELWKRIWRTDQDITQPVSLTEAGLKAGLSPNEVEEILTLSNSQPIKDKLKISALCLRLCTLCLCYLNVIVVEM</sequence>
<protein>
    <recommendedName>
        <fullName evidence="1">DSBA-like thioredoxin domain-containing protein</fullName>
    </recommendedName>
</protein>
<dbReference type="GO" id="GO:0004364">
    <property type="term" value="F:glutathione transferase activity"/>
    <property type="evidence" value="ECO:0007669"/>
    <property type="project" value="TreeGrafter"/>
</dbReference>
<organism evidence="2 3">
    <name type="scientific">Sinocyclocheilus anshuiensis</name>
    <dbReference type="NCBI Taxonomy" id="1608454"/>
    <lineage>
        <taxon>Eukaryota</taxon>
        <taxon>Metazoa</taxon>
        <taxon>Chordata</taxon>
        <taxon>Craniata</taxon>
        <taxon>Vertebrata</taxon>
        <taxon>Euteleostomi</taxon>
        <taxon>Actinopterygii</taxon>
        <taxon>Neopterygii</taxon>
        <taxon>Teleostei</taxon>
        <taxon>Ostariophysi</taxon>
        <taxon>Cypriniformes</taxon>
        <taxon>Cyprinidae</taxon>
        <taxon>Cyprininae</taxon>
        <taxon>Sinocyclocheilus</taxon>
    </lineage>
</organism>
<accession>A0A671QQ72</accession>
<dbReference type="InterPro" id="IPR036249">
    <property type="entry name" value="Thioredoxin-like_sf"/>
</dbReference>
<keyword evidence="3" id="KW-1185">Reference proteome</keyword>
<dbReference type="Gene3D" id="3.40.30.10">
    <property type="entry name" value="Glutaredoxin"/>
    <property type="match status" value="1"/>
</dbReference>
<proteinExistence type="predicted"/>
<dbReference type="AlphaFoldDB" id="A0A671QQ72"/>